<dbReference type="EnsemblPlants" id="TuG1812G0300000262.01.T01">
    <property type="protein sequence ID" value="TuG1812G0300000262.01.T01.cds344597"/>
    <property type="gene ID" value="TuG1812G0300000262.01"/>
</dbReference>
<reference evidence="1" key="3">
    <citation type="submission" date="2022-06" db="UniProtKB">
        <authorList>
            <consortium name="EnsemblPlants"/>
        </authorList>
    </citation>
    <scope>IDENTIFICATION</scope>
</reference>
<dbReference type="Gramene" id="TuG1812G0300000262.01.T01">
    <property type="protein sequence ID" value="TuG1812G0300000262.01.T01.cds344597"/>
    <property type="gene ID" value="TuG1812G0300000262.01"/>
</dbReference>
<dbReference type="AlphaFoldDB" id="A0A8R7PN36"/>
<evidence type="ECO:0000313" key="2">
    <source>
        <dbReference type="Proteomes" id="UP000015106"/>
    </source>
</evidence>
<evidence type="ECO:0000313" key="1">
    <source>
        <dbReference type="EnsemblPlants" id="TuG1812G0300000262.01.T01.cds344597"/>
    </source>
</evidence>
<accession>A0A8R7PN36</accession>
<name>A0A8R7PN36_TRIUA</name>
<proteinExistence type="predicted"/>
<sequence length="45" mass="5171">MLILGEVISHQRTTCASLVATFEFVLFSYICFFNKVHLLNCVSKF</sequence>
<reference evidence="1" key="2">
    <citation type="submission" date="2018-03" db="EMBL/GenBank/DDBJ databases">
        <title>The Triticum urartu genome reveals the dynamic nature of wheat genome evolution.</title>
        <authorList>
            <person name="Ling H."/>
            <person name="Ma B."/>
            <person name="Shi X."/>
            <person name="Liu H."/>
            <person name="Dong L."/>
            <person name="Sun H."/>
            <person name="Cao Y."/>
            <person name="Gao Q."/>
            <person name="Zheng S."/>
            <person name="Li Y."/>
            <person name="Yu Y."/>
            <person name="Du H."/>
            <person name="Qi M."/>
            <person name="Li Y."/>
            <person name="Yu H."/>
            <person name="Cui Y."/>
            <person name="Wang N."/>
            <person name="Chen C."/>
            <person name="Wu H."/>
            <person name="Zhao Y."/>
            <person name="Zhang J."/>
            <person name="Li Y."/>
            <person name="Zhou W."/>
            <person name="Zhang B."/>
            <person name="Hu W."/>
            <person name="Eijk M."/>
            <person name="Tang J."/>
            <person name="Witsenboer H."/>
            <person name="Zhao S."/>
            <person name="Li Z."/>
            <person name="Zhang A."/>
            <person name="Wang D."/>
            <person name="Liang C."/>
        </authorList>
    </citation>
    <scope>NUCLEOTIDE SEQUENCE [LARGE SCALE GENOMIC DNA]</scope>
    <source>
        <strain evidence="1">cv. G1812</strain>
    </source>
</reference>
<protein>
    <submittedName>
        <fullName evidence="1">Uncharacterized protein</fullName>
    </submittedName>
</protein>
<organism evidence="1 2">
    <name type="scientific">Triticum urartu</name>
    <name type="common">Red wild einkorn</name>
    <name type="synonym">Crithodium urartu</name>
    <dbReference type="NCBI Taxonomy" id="4572"/>
    <lineage>
        <taxon>Eukaryota</taxon>
        <taxon>Viridiplantae</taxon>
        <taxon>Streptophyta</taxon>
        <taxon>Embryophyta</taxon>
        <taxon>Tracheophyta</taxon>
        <taxon>Spermatophyta</taxon>
        <taxon>Magnoliopsida</taxon>
        <taxon>Liliopsida</taxon>
        <taxon>Poales</taxon>
        <taxon>Poaceae</taxon>
        <taxon>BOP clade</taxon>
        <taxon>Pooideae</taxon>
        <taxon>Triticodae</taxon>
        <taxon>Triticeae</taxon>
        <taxon>Triticinae</taxon>
        <taxon>Triticum</taxon>
    </lineage>
</organism>
<keyword evidence="2" id="KW-1185">Reference proteome</keyword>
<dbReference type="Proteomes" id="UP000015106">
    <property type="component" value="Chromosome 3"/>
</dbReference>
<reference evidence="2" key="1">
    <citation type="journal article" date="2013" name="Nature">
        <title>Draft genome of the wheat A-genome progenitor Triticum urartu.</title>
        <authorList>
            <person name="Ling H.Q."/>
            <person name="Zhao S."/>
            <person name="Liu D."/>
            <person name="Wang J."/>
            <person name="Sun H."/>
            <person name="Zhang C."/>
            <person name="Fan H."/>
            <person name="Li D."/>
            <person name="Dong L."/>
            <person name="Tao Y."/>
            <person name="Gao C."/>
            <person name="Wu H."/>
            <person name="Li Y."/>
            <person name="Cui Y."/>
            <person name="Guo X."/>
            <person name="Zheng S."/>
            <person name="Wang B."/>
            <person name="Yu K."/>
            <person name="Liang Q."/>
            <person name="Yang W."/>
            <person name="Lou X."/>
            <person name="Chen J."/>
            <person name="Feng M."/>
            <person name="Jian J."/>
            <person name="Zhang X."/>
            <person name="Luo G."/>
            <person name="Jiang Y."/>
            <person name="Liu J."/>
            <person name="Wang Z."/>
            <person name="Sha Y."/>
            <person name="Zhang B."/>
            <person name="Wu H."/>
            <person name="Tang D."/>
            <person name="Shen Q."/>
            <person name="Xue P."/>
            <person name="Zou S."/>
            <person name="Wang X."/>
            <person name="Liu X."/>
            <person name="Wang F."/>
            <person name="Yang Y."/>
            <person name="An X."/>
            <person name="Dong Z."/>
            <person name="Zhang K."/>
            <person name="Zhang X."/>
            <person name="Luo M.C."/>
            <person name="Dvorak J."/>
            <person name="Tong Y."/>
            <person name="Wang J."/>
            <person name="Yang H."/>
            <person name="Li Z."/>
            <person name="Wang D."/>
            <person name="Zhang A."/>
            <person name="Wang J."/>
        </authorList>
    </citation>
    <scope>NUCLEOTIDE SEQUENCE</scope>
    <source>
        <strain evidence="2">cv. G1812</strain>
    </source>
</reference>